<keyword evidence="12" id="KW-1185">Reference proteome</keyword>
<dbReference type="InterPro" id="IPR023535">
    <property type="entry name" value="TC-AMP_synthase"/>
</dbReference>
<evidence type="ECO:0000256" key="1">
    <source>
        <dbReference type="ARBA" id="ARBA00004496"/>
    </source>
</evidence>
<protein>
    <recommendedName>
        <fullName evidence="9">Threonylcarbamoyl-AMP synthase</fullName>
        <shortName evidence="9">TC-AMP synthase</shortName>
        <ecNumber evidence="9">2.7.7.87</ecNumber>
    </recommendedName>
    <alternativeName>
        <fullName evidence="9">L-threonylcarbamoyladenylate synthase</fullName>
    </alternativeName>
    <alternativeName>
        <fullName evidence="9">t(6)A37 threonylcarbamoyladenosine biosynthesis protein TsaC</fullName>
    </alternativeName>
    <alternativeName>
        <fullName evidence="9">tRNA threonylcarbamoyladenosine biosynthesis protein TsaC</fullName>
    </alternativeName>
</protein>
<feature type="domain" description="YrdC-like" evidence="10">
    <location>
        <begin position="6"/>
        <end position="189"/>
    </location>
</feature>
<dbReference type="PANTHER" id="PTHR17490:SF18">
    <property type="entry name" value="THREONYLCARBAMOYL-AMP SYNTHASE"/>
    <property type="match status" value="1"/>
</dbReference>
<dbReference type="Pfam" id="PF01300">
    <property type="entry name" value="Sua5_yciO_yrdC"/>
    <property type="match status" value="1"/>
</dbReference>
<evidence type="ECO:0000256" key="6">
    <source>
        <dbReference type="ARBA" id="ARBA00022741"/>
    </source>
</evidence>
<evidence type="ECO:0000256" key="5">
    <source>
        <dbReference type="ARBA" id="ARBA00022695"/>
    </source>
</evidence>
<sequence length="189" mass="20994">MKTVSQSQITQAVELLKQGEVIAYPTEAVYGLGCDPFKRQAVEKLFHVKQRPMEKGVILVAANVEQILDWVELQGCDWEQSVLQTWPGPMTWVLPLKQNTKTTMPEWITGGRDTVAIRVSDHPVVQQLCLAFGGPIVSTSANLSNHPPAISCQEVEREFKNQVFCISAELGGLLKPTQIREAKTGQVLR</sequence>
<dbReference type="Proteomes" id="UP001054820">
    <property type="component" value="Chromosome"/>
</dbReference>
<evidence type="ECO:0000256" key="4">
    <source>
        <dbReference type="ARBA" id="ARBA00022694"/>
    </source>
</evidence>
<keyword evidence="4 9" id="KW-0819">tRNA processing</keyword>
<dbReference type="EC" id="2.7.7.87" evidence="9"/>
<proteinExistence type="inferred from homology"/>
<dbReference type="RefSeq" id="WP_237261937.1">
    <property type="nucleotide sequence ID" value="NZ_AP024202.1"/>
</dbReference>
<keyword evidence="3 9" id="KW-0808">Transferase</keyword>
<keyword evidence="2 9" id="KW-0963">Cytoplasm</keyword>
<keyword evidence="7 9" id="KW-0067">ATP-binding</keyword>
<comment type="function">
    <text evidence="9">Required for the formation of a threonylcarbamoyl group on adenosine at position 37 (t(6)A37) in tRNAs that read codons beginning with adenine. Catalyzes the conversion of L-threonine, HCO(3)(-)/CO(2) and ATP to give threonylcarbamoyl-AMP (TC-AMP) as the acyladenylate intermediate, with the release of diphosphate.</text>
</comment>
<dbReference type="InterPro" id="IPR050156">
    <property type="entry name" value="TC-AMP_synthase_SUA5"/>
</dbReference>
<comment type="similarity">
    <text evidence="9">Belongs to the SUA5 family. TsaC subfamily.</text>
</comment>
<name>A0ABM7MA68_9GAMM</name>
<evidence type="ECO:0000313" key="12">
    <source>
        <dbReference type="Proteomes" id="UP001054820"/>
    </source>
</evidence>
<dbReference type="InterPro" id="IPR017945">
    <property type="entry name" value="DHBP_synth_RibB-like_a/b_dom"/>
</dbReference>
<dbReference type="NCBIfam" id="TIGR00057">
    <property type="entry name" value="L-threonylcarbamoyladenylate synthase"/>
    <property type="match status" value="1"/>
</dbReference>
<gene>
    <name evidence="9 11" type="primary">tsaC</name>
    <name evidence="11" type="ORF">THMIRHAM_00160</name>
</gene>
<organism evidence="11 12">
    <name type="scientific">Thiomicrorhabdus immobilis</name>
    <dbReference type="NCBI Taxonomy" id="2791037"/>
    <lineage>
        <taxon>Bacteria</taxon>
        <taxon>Pseudomonadati</taxon>
        <taxon>Pseudomonadota</taxon>
        <taxon>Gammaproteobacteria</taxon>
        <taxon>Thiotrichales</taxon>
        <taxon>Piscirickettsiaceae</taxon>
        <taxon>Thiomicrorhabdus</taxon>
    </lineage>
</organism>
<accession>A0ABM7MA68</accession>
<evidence type="ECO:0000256" key="9">
    <source>
        <dbReference type="HAMAP-Rule" id="MF_01852"/>
    </source>
</evidence>
<dbReference type="SUPFAM" id="SSF55821">
    <property type="entry name" value="YrdC/RibB"/>
    <property type="match status" value="1"/>
</dbReference>
<comment type="catalytic activity">
    <reaction evidence="8 9">
        <text>L-threonine + hydrogencarbonate + ATP = L-threonylcarbamoyladenylate + diphosphate + H2O</text>
        <dbReference type="Rhea" id="RHEA:36407"/>
        <dbReference type="ChEBI" id="CHEBI:15377"/>
        <dbReference type="ChEBI" id="CHEBI:17544"/>
        <dbReference type="ChEBI" id="CHEBI:30616"/>
        <dbReference type="ChEBI" id="CHEBI:33019"/>
        <dbReference type="ChEBI" id="CHEBI:57926"/>
        <dbReference type="ChEBI" id="CHEBI:73682"/>
        <dbReference type="EC" id="2.7.7.87"/>
    </reaction>
</comment>
<keyword evidence="6 9" id="KW-0547">Nucleotide-binding</keyword>
<evidence type="ECO:0000313" key="11">
    <source>
        <dbReference type="EMBL" id="BCN92231.1"/>
    </source>
</evidence>
<evidence type="ECO:0000256" key="2">
    <source>
        <dbReference type="ARBA" id="ARBA00022490"/>
    </source>
</evidence>
<evidence type="ECO:0000256" key="7">
    <source>
        <dbReference type="ARBA" id="ARBA00022840"/>
    </source>
</evidence>
<dbReference type="PROSITE" id="PS51163">
    <property type="entry name" value="YRDC"/>
    <property type="match status" value="1"/>
</dbReference>
<comment type="subcellular location">
    <subcellularLocation>
        <location evidence="1 9">Cytoplasm</location>
    </subcellularLocation>
</comment>
<evidence type="ECO:0000259" key="10">
    <source>
        <dbReference type="PROSITE" id="PS51163"/>
    </source>
</evidence>
<evidence type="ECO:0000256" key="3">
    <source>
        <dbReference type="ARBA" id="ARBA00022679"/>
    </source>
</evidence>
<dbReference type="HAMAP" id="MF_01852">
    <property type="entry name" value="TsaC"/>
    <property type="match status" value="1"/>
</dbReference>
<evidence type="ECO:0000256" key="8">
    <source>
        <dbReference type="ARBA" id="ARBA00048366"/>
    </source>
</evidence>
<dbReference type="Gene3D" id="3.90.870.10">
    <property type="entry name" value="DHBP synthase"/>
    <property type="match status" value="1"/>
</dbReference>
<reference evidence="11" key="1">
    <citation type="journal article" date="2022" name="Arch. Microbiol.">
        <title>Thiomicrorhabdus immobilis sp. nov., a mesophilic sulfur-oxidizing bacterium isolated from sediment of a brackish lake in northern Japan.</title>
        <authorList>
            <person name="Kojima H."/>
            <person name="Mochizuki J."/>
            <person name="Kanda M."/>
            <person name="Watanabe T."/>
            <person name="Fukui M."/>
        </authorList>
    </citation>
    <scope>NUCLEOTIDE SEQUENCE</scope>
    <source>
        <strain evidence="11">Am19</strain>
    </source>
</reference>
<dbReference type="EMBL" id="AP024202">
    <property type="protein sequence ID" value="BCN92231.1"/>
    <property type="molecule type" value="Genomic_DNA"/>
</dbReference>
<keyword evidence="5 9" id="KW-0548">Nucleotidyltransferase</keyword>
<dbReference type="InterPro" id="IPR006070">
    <property type="entry name" value="Sua5-like_dom"/>
</dbReference>
<dbReference type="PANTHER" id="PTHR17490">
    <property type="entry name" value="SUA5"/>
    <property type="match status" value="1"/>
</dbReference>